<evidence type="ECO:0000256" key="4">
    <source>
        <dbReference type="ARBA" id="ARBA00023163"/>
    </source>
</evidence>
<dbReference type="InterPro" id="IPR028002">
    <property type="entry name" value="Myb_DNA-bind_5"/>
</dbReference>
<evidence type="ECO:0000256" key="2">
    <source>
        <dbReference type="ARBA" id="ARBA00016807"/>
    </source>
</evidence>
<sequence>MWVRCQASEEQWMVLLDHIQTDEELLTGRFLQPNGAIRVPQKWNELATVLNSVKPGTQKSGNEWKSAWANLRSRARTAYREKVRYMAGTGGGPAPEIVGLGLNRVYERVIDLTGTTAAVGTKCPNPLQVVPLDQGKRCLRGCATPSSTESQPSWSYPTLFCFKTEFAPSCCLFRYCAAIPKLIP</sequence>
<dbReference type="EMBL" id="JAHWGI010000546">
    <property type="protein sequence ID" value="KAK3916590.1"/>
    <property type="molecule type" value="Genomic_DNA"/>
</dbReference>
<comment type="subunit">
    <text evidence="1">Self-associates forming complexes of several hundred monomers.</text>
</comment>
<evidence type="ECO:0000256" key="5">
    <source>
        <dbReference type="ARBA" id="ARBA00025466"/>
    </source>
</evidence>
<name>A0AAE1HA23_9NEOP</name>
<evidence type="ECO:0000313" key="8">
    <source>
        <dbReference type="Proteomes" id="UP001219518"/>
    </source>
</evidence>
<proteinExistence type="predicted"/>
<evidence type="ECO:0000256" key="1">
    <source>
        <dbReference type="ARBA" id="ARBA00011764"/>
    </source>
</evidence>
<gene>
    <name evidence="7" type="ORF">KUF71_025704</name>
</gene>
<organism evidence="7 8">
    <name type="scientific">Frankliniella fusca</name>
    <dbReference type="NCBI Taxonomy" id="407009"/>
    <lineage>
        <taxon>Eukaryota</taxon>
        <taxon>Metazoa</taxon>
        <taxon>Ecdysozoa</taxon>
        <taxon>Arthropoda</taxon>
        <taxon>Hexapoda</taxon>
        <taxon>Insecta</taxon>
        <taxon>Pterygota</taxon>
        <taxon>Neoptera</taxon>
        <taxon>Paraneoptera</taxon>
        <taxon>Thysanoptera</taxon>
        <taxon>Terebrantia</taxon>
        <taxon>Thripoidea</taxon>
        <taxon>Thripidae</taxon>
        <taxon>Frankliniella</taxon>
    </lineage>
</organism>
<reference evidence="7" key="1">
    <citation type="submission" date="2021-07" db="EMBL/GenBank/DDBJ databases">
        <authorList>
            <person name="Catto M.A."/>
            <person name="Jacobson A."/>
            <person name="Kennedy G."/>
            <person name="Labadie P."/>
            <person name="Hunt B.G."/>
            <person name="Srinivasan R."/>
        </authorList>
    </citation>
    <scope>NUCLEOTIDE SEQUENCE</scope>
    <source>
        <strain evidence="7">PL_HMW_Pooled</strain>
        <tissue evidence="7">Head</tissue>
    </source>
</reference>
<keyword evidence="3" id="KW-0805">Transcription regulation</keyword>
<feature type="domain" description="Myb/SANT-like DNA-binding" evidence="6">
    <location>
        <begin position="8"/>
        <end position="78"/>
    </location>
</feature>
<comment type="caution">
    <text evidence="7">The sequence shown here is derived from an EMBL/GenBank/DDBJ whole genome shotgun (WGS) entry which is preliminary data.</text>
</comment>
<evidence type="ECO:0000259" key="6">
    <source>
        <dbReference type="Pfam" id="PF13873"/>
    </source>
</evidence>
<accession>A0AAE1HA23</accession>
<dbReference type="Proteomes" id="UP001219518">
    <property type="component" value="Unassembled WGS sequence"/>
</dbReference>
<evidence type="ECO:0000256" key="3">
    <source>
        <dbReference type="ARBA" id="ARBA00023015"/>
    </source>
</evidence>
<dbReference type="AlphaFoldDB" id="A0AAE1HA23"/>
<keyword evidence="4" id="KW-0804">Transcription</keyword>
<reference evidence="7" key="2">
    <citation type="journal article" date="2023" name="BMC Genomics">
        <title>Pest status, molecular evolution, and epigenetic factors derived from the genome assembly of Frankliniella fusca, a thysanopteran phytovirus vector.</title>
        <authorList>
            <person name="Catto M.A."/>
            <person name="Labadie P.E."/>
            <person name="Jacobson A.L."/>
            <person name="Kennedy G.G."/>
            <person name="Srinivasan R."/>
            <person name="Hunt B.G."/>
        </authorList>
    </citation>
    <scope>NUCLEOTIDE SEQUENCE</scope>
    <source>
        <strain evidence="7">PL_HMW_Pooled</strain>
    </source>
</reference>
<comment type="function">
    <text evidence="5">Involved in transvection phenomena (= synapsis-dependent gene expression), where the synaptic pairing of chromosomes carrying genes with which zeste interacts influences the expression of these genes. Zeste binds to DNA and stimulates transcription from a nearby promoter.</text>
</comment>
<evidence type="ECO:0000313" key="7">
    <source>
        <dbReference type="EMBL" id="KAK3916590.1"/>
    </source>
</evidence>
<protein>
    <recommendedName>
        <fullName evidence="2">Regulatory protein zeste</fullName>
    </recommendedName>
</protein>
<keyword evidence="8" id="KW-1185">Reference proteome</keyword>
<dbReference type="Pfam" id="PF13873">
    <property type="entry name" value="Myb_DNA-bind_5"/>
    <property type="match status" value="1"/>
</dbReference>